<dbReference type="PANTHER" id="PTHR30417:SF1">
    <property type="entry name" value="N-ACETYLMURAMOYL-L-ALANINE AMIDASE AMID"/>
    <property type="match status" value="1"/>
</dbReference>
<evidence type="ECO:0000256" key="1">
    <source>
        <dbReference type="ARBA" id="ARBA00001561"/>
    </source>
</evidence>
<dbReference type="InterPro" id="IPR041698">
    <property type="entry name" value="Methyltransf_25"/>
</dbReference>
<evidence type="ECO:0000256" key="2">
    <source>
        <dbReference type="ARBA" id="ARBA00011901"/>
    </source>
</evidence>
<dbReference type="RefSeq" id="WP_211310382.1">
    <property type="nucleotide sequence ID" value="NZ_OMKW01000003.1"/>
</dbReference>
<dbReference type="GO" id="GO:0071555">
    <property type="term" value="P:cell wall organization"/>
    <property type="evidence" value="ECO:0007669"/>
    <property type="project" value="UniProtKB-KW"/>
</dbReference>
<keyword evidence="4" id="KW-0961">Cell wall biogenesis/degradation</keyword>
<comment type="catalytic activity">
    <reaction evidence="1">
        <text>Hydrolyzes the link between N-acetylmuramoyl residues and L-amino acid residues in certain cell-wall glycopeptides.</text>
        <dbReference type="EC" id="3.5.1.28"/>
    </reaction>
</comment>
<proteinExistence type="predicted"/>
<dbReference type="InterPro" id="IPR029063">
    <property type="entry name" value="SAM-dependent_MTases_sf"/>
</dbReference>
<dbReference type="EMBL" id="OMKW01000003">
    <property type="protein sequence ID" value="SPF30297.1"/>
    <property type="molecule type" value="Genomic_DNA"/>
</dbReference>
<dbReference type="Pfam" id="PF13649">
    <property type="entry name" value="Methyltransf_25"/>
    <property type="match status" value="1"/>
</dbReference>
<dbReference type="EC" id="3.5.1.28" evidence="2"/>
<name>A0A2R8ADG1_9RHOB</name>
<dbReference type="GO" id="GO:0009253">
    <property type="term" value="P:peptidoglycan catabolic process"/>
    <property type="evidence" value="ECO:0007669"/>
    <property type="project" value="InterPro"/>
</dbReference>
<dbReference type="GO" id="GO:0008745">
    <property type="term" value="F:N-acetylmuramoyl-L-alanine amidase activity"/>
    <property type="evidence" value="ECO:0007669"/>
    <property type="project" value="UniProtKB-EC"/>
</dbReference>
<dbReference type="GO" id="GO:0019867">
    <property type="term" value="C:outer membrane"/>
    <property type="evidence" value="ECO:0007669"/>
    <property type="project" value="TreeGrafter"/>
</dbReference>
<dbReference type="SMART" id="SM00644">
    <property type="entry name" value="Ami_2"/>
    <property type="match status" value="1"/>
</dbReference>
<evidence type="ECO:0000256" key="4">
    <source>
        <dbReference type="ARBA" id="ARBA00023316"/>
    </source>
</evidence>
<dbReference type="CDD" id="cd06583">
    <property type="entry name" value="PGRP"/>
    <property type="match status" value="1"/>
</dbReference>
<organism evidence="6 7">
    <name type="scientific">Pontivivens insulae</name>
    <dbReference type="NCBI Taxonomy" id="1639689"/>
    <lineage>
        <taxon>Bacteria</taxon>
        <taxon>Pseudomonadati</taxon>
        <taxon>Pseudomonadota</taxon>
        <taxon>Alphaproteobacteria</taxon>
        <taxon>Rhodobacterales</taxon>
        <taxon>Paracoccaceae</taxon>
        <taxon>Pontivivens</taxon>
    </lineage>
</organism>
<reference evidence="6 7" key="1">
    <citation type="submission" date="2018-03" db="EMBL/GenBank/DDBJ databases">
        <authorList>
            <person name="Keele B.F."/>
        </authorList>
    </citation>
    <scope>NUCLEOTIDE SEQUENCE [LARGE SCALE GENOMIC DNA]</scope>
    <source>
        <strain evidence="6 7">CeCT 8812</strain>
    </source>
</reference>
<dbReference type="InterPro" id="IPR051206">
    <property type="entry name" value="NAMLAA_amidase_2"/>
</dbReference>
<dbReference type="SUPFAM" id="SSF53335">
    <property type="entry name" value="S-adenosyl-L-methionine-dependent methyltransferases"/>
    <property type="match status" value="1"/>
</dbReference>
<dbReference type="AlphaFoldDB" id="A0A2R8ADG1"/>
<evidence type="ECO:0000256" key="3">
    <source>
        <dbReference type="ARBA" id="ARBA00022801"/>
    </source>
</evidence>
<dbReference type="InterPro" id="IPR036505">
    <property type="entry name" value="Amidase/PGRP_sf"/>
</dbReference>
<dbReference type="CDD" id="cd02440">
    <property type="entry name" value="AdoMet_MTases"/>
    <property type="match status" value="1"/>
</dbReference>
<dbReference type="Pfam" id="PF01510">
    <property type="entry name" value="Amidase_2"/>
    <property type="match status" value="1"/>
</dbReference>
<dbReference type="Gene3D" id="3.40.50.150">
    <property type="entry name" value="Vaccinia Virus protein VP39"/>
    <property type="match status" value="1"/>
</dbReference>
<keyword evidence="7" id="KW-1185">Reference proteome</keyword>
<evidence type="ECO:0000313" key="6">
    <source>
        <dbReference type="EMBL" id="SPF30297.1"/>
    </source>
</evidence>
<protein>
    <recommendedName>
        <fullName evidence="2">N-acetylmuramoyl-L-alanine amidase</fullName>
        <ecNumber evidence="2">3.5.1.28</ecNumber>
    </recommendedName>
</protein>
<evidence type="ECO:0000259" key="5">
    <source>
        <dbReference type="SMART" id="SM00644"/>
    </source>
</evidence>
<sequence length="422" mass="46749">MEIIERPSPNFGERRGCEAPSHIVIHYTAMESAEAAIERLCSAEFQVSAHYVIAADGTVSRLVAEADRAWHAGAGSWQGHEDMNSRSIGIELDYPGTGPFEAAQMRALLALLRGIMGRWSIPKENVIGHSDLAPGRKSDPGVAFDWALLERAGMAISVPEGVDGVVDASRFKMLAGQAGWTSDVAFEVLLRAVRLRHRQDGLDLPLDGRDMFIARWLSDRAERRGPEDIAGTYERQAVTFDERRMRGGFETRWLSRFEAMMPEGSVLDLGCGAGEPIARWFVEAGRSVHGVDIAAAMLAIAKTRMPDQLWTQGDMRRLDLQTRFAGVIAWNSFFHLTPQAQAEMFPVFAAHARPGAPLMFTSGPRAGEVWGRVGPEEVYHASLDPDHVKAVLDENGFDLIDFRPEDPQSDMHTIYLAQRRID</sequence>
<gene>
    <name evidence="6" type="primary">amiD_1</name>
    <name evidence="6" type="ORF">POI8812_02633</name>
</gene>
<feature type="domain" description="N-acetylmuramoyl-L-alanine amidase" evidence="5">
    <location>
        <begin position="6"/>
        <end position="141"/>
    </location>
</feature>
<dbReference type="Gene3D" id="3.40.80.10">
    <property type="entry name" value="Peptidoglycan recognition protein-like"/>
    <property type="match status" value="1"/>
</dbReference>
<dbReference type="Proteomes" id="UP000244932">
    <property type="component" value="Unassembled WGS sequence"/>
</dbReference>
<accession>A0A2R8ADG1</accession>
<dbReference type="GO" id="GO:0009254">
    <property type="term" value="P:peptidoglycan turnover"/>
    <property type="evidence" value="ECO:0007669"/>
    <property type="project" value="TreeGrafter"/>
</dbReference>
<dbReference type="SUPFAM" id="SSF55846">
    <property type="entry name" value="N-acetylmuramoyl-L-alanine amidase-like"/>
    <property type="match status" value="1"/>
</dbReference>
<dbReference type="InterPro" id="IPR002502">
    <property type="entry name" value="Amidase_domain"/>
</dbReference>
<dbReference type="PANTHER" id="PTHR30417">
    <property type="entry name" value="N-ACETYLMURAMOYL-L-ALANINE AMIDASE AMID"/>
    <property type="match status" value="1"/>
</dbReference>
<keyword evidence="3 6" id="KW-0378">Hydrolase</keyword>
<evidence type="ECO:0000313" key="7">
    <source>
        <dbReference type="Proteomes" id="UP000244932"/>
    </source>
</evidence>